<comment type="caution">
    <text evidence="1">The sequence shown here is derived from an EMBL/GenBank/DDBJ whole genome shotgun (WGS) entry which is preliminary data.</text>
</comment>
<dbReference type="AlphaFoldDB" id="A0A1Q3ATD4"/>
<dbReference type="Proteomes" id="UP000187406">
    <property type="component" value="Unassembled WGS sequence"/>
</dbReference>
<dbReference type="PANTHER" id="PTHR33054:SF9">
    <property type="entry name" value="CCHC-TYPE DOMAIN-CONTAINING PROTEIN"/>
    <property type="match status" value="1"/>
</dbReference>
<dbReference type="Pfam" id="PF22909">
    <property type="entry name" value="Caulimovir_coat_dom"/>
    <property type="match status" value="1"/>
</dbReference>
<feature type="non-terminal residue" evidence="1">
    <location>
        <position position="1"/>
    </location>
</feature>
<sequence>KLHKISNKEIYKYNPFNPFNFTERIQIIEQTIKITKAQQNIQLLDNKTIKELPKSFKYIHFTLVQVTIKPLTQDKFMTKVLTREDANQPYWKEKFITGLPTLFAEKIKNKYREQNNGIVPYDTLTYGDIVSILPKLDYKSAMILK</sequence>
<reference evidence="2" key="1">
    <citation type="submission" date="2016-04" db="EMBL/GenBank/DDBJ databases">
        <title>Cephalotus genome sequencing.</title>
        <authorList>
            <person name="Fukushima K."/>
            <person name="Hasebe M."/>
            <person name="Fang X."/>
        </authorList>
    </citation>
    <scope>NUCLEOTIDE SEQUENCE [LARGE SCALE GENOMIC DNA]</scope>
    <source>
        <strain evidence="2">cv. St1</strain>
    </source>
</reference>
<accession>A0A1Q3ATD4</accession>
<gene>
    <name evidence="1" type="ORF">CFOL_v3_02356</name>
</gene>
<protein>
    <submittedName>
        <fullName evidence="1">Uncharacterized protein</fullName>
    </submittedName>
</protein>
<dbReference type="InParanoid" id="A0A1Q3ATD4"/>
<dbReference type="PANTHER" id="PTHR33054">
    <property type="entry name" value="CCHC-TYPE DOMAIN-CONTAINING PROTEIN"/>
    <property type="match status" value="1"/>
</dbReference>
<evidence type="ECO:0000313" key="1">
    <source>
        <dbReference type="EMBL" id="GAV58823.1"/>
    </source>
</evidence>
<proteinExistence type="predicted"/>
<name>A0A1Q3ATD4_CEPFO</name>
<dbReference type="OrthoDB" id="10618088at2759"/>
<evidence type="ECO:0000313" key="2">
    <source>
        <dbReference type="Proteomes" id="UP000187406"/>
    </source>
</evidence>
<organism evidence="1 2">
    <name type="scientific">Cephalotus follicularis</name>
    <name type="common">Albany pitcher plant</name>
    <dbReference type="NCBI Taxonomy" id="3775"/>
    <lineage>
        <taxon>Eukaryota</taxon>
        <taxon>Viridiplantae</taxon>
        <taxon>Streptophyta</taxon>
        <taxon>Embryophyta</taxon>
        <taxon>Tracheophyta</taxon>
        <taxon>Spermatophyta</taxon>
        <taxon>Magnoliopsida</taxon>
        <taxon>eudicotyledons</taxon>
        <taxon>Gunneridae</taxon>
        <taxon>Pentapetalae</taxon>
        <taxon>rosids</taxon>
        <taxon>fabids</taxon>
        <taxon>Oxalidales</taxon>
        <taxon>Cephalotaceae</taxon>
        <taxon>Cephalotus</taxon>
    </lineage>
</organism>
<dbReference type="EMBL" id="BDDD01000084">
    <property type="protein sequence ID" value="GAV58823.1"/>
    <property type="molecule type" value="Genomic_DNA"/>
</dbReference>
<keyword evidence="2" id="KW-1185">Reference proteome</keyword>